<gene>
    <name evidence="1" type="ORF">LR48_Vigan09g120400</name>
</gene>
<name>A0A0L9VBV7_PHAAN</name>
<organism evidence="1 2">
    <name type="scientific">Phaseolus angularis</name>
    <name type="common">Azuki bean</name>
    <name type="synonym">Vigna angularis</name>
    <dbReference type="NCBI Taxonomy" id="3914"/>
    <lineage>
        <taxon>Eukaryota</taxon>
        <taxon>Viridiplantae</taxon>
        <taxon>Streptophyta</taxon>
        <taxon>Embryophyta</taxon>
        <taxon>Tracheophyta</taxon>
        <taxon>Spermatophyta</taxon>
        <taxon>Magnoliopsida</taxon>
        <taxon>eudicotyledons</taxon>
        <taxon>Gunneridae</taxon>
        <taxon>Pentapetalae</taxon>
        <taxon>rosids</taxon>
        <taxon>fabids</taxon>
        <taxon>Fabales</taxon>
        <taxon>Fabaceae</taxon>
        <taxon>Papilionoideae</taxon>
        <taxon>50 kb inversion clade</taxon>
        <taxon>NPAAA clade</taxon>
        <taxon>indigoferoid/millettioid clade</taxon>
        <taxon>Phaseoleae</taxon>
        <taxon>Vigna</taxon>
    </lineage>
</organism>
<dbReference type="EMBL" id="CM003379">
    <property type="protein sequence ID" value="KOM52545.1"/>
    <property type="molecule type" value="Genomic_DNA"/>
</dbReference>
<evidence type="ECO:0000313" key="1">
    <source>
        <dbReference type="EMBL" id="KOM52545.1"/>
    </source>
</evidence>
<dbReference type="Proteomes" id="UP000053144">
    <property type="component" value="Chromosome 9"/>
</dbReference>
<proteinExistence type="predicted"/>
<protein>
    <submittedName>
        <fullName evidence="1">Uncharacterized protein</fullName>
    </submittedName>
</protein>
<evidence type="ECO:0000313" key="2">
    <source>
        <dbReference type="Proteomes" id="UP000053144"/>
    </source>
</evidence>
<sequence>MQARNKRHLLPVVDVIAAAVQHHPHHHPLQRLTMISSRQMNNMRNLHYIFSIVKYWEANIWKTTLLPRISQSVLQQHVYFGYRGRVVDEWKEQYDSVTARKLVCRDDADRQCRILAGKMKVQPRILHYVLTRVLIPRATNIGQASEEDIMLLWALFNSIHINWGHVIRYRMKRALKDKAKLSYPHLITIFIEHFQVPTDTDPITNIKFKQKMGYEVVASFGYVQNDDGEWVPTPPQRTTSRPTTRG</sequence>
<dbReference type="Gramene" id="KOM52545">
    <property type="protein sequence ID" value="KOM52545"/>
    <property type="gene ID" value="LR48_Vigan09g120400"/>
</dbReference>
<reference evidence="2" key="1">
    <citation type="journal article" date="2015" name="Proc. Natl. Acad. Sci. U.S.A.">
        <title>Genome sequencing of adzuki bean (Vigna angularis) provides insight into high starch and low fat accumulation and domestication.</title>
        <authorList>
            <person name="Yang K."/>
            <person name="Tian Z."/>
            <person name="Chen C."/>
            <person name="Luo L."/>
            <person name="Zhao B."/>
            <person name="Wang Z."/>
            <person name="Yu L."/>
            <person name="Li Y."/>
            <person name="Sun Y."/>
            <person name="Li W."/>
            <person name="Chen Y."/>
            <person name="Li Y."/>
            <person name="Zhang Y."/>
            <person name="Ai D."/>
            <person name="Zhao J."/>
            <person name="Shang C."/>
            <person name="Ma Y."/>
            <person name="Wu B."/>
            <person name="Wang M."/>
            <person name="Gao L."/>
            <person name="Sun D."/>
            <person name="Zhang P."/>
            <person name="Guo F."/>
            <person name="Wang W."/>
            <person name="Li Y."/>
            <person name="Wang J."/>
            <person name="Varshney R.K."/>
            <person name="Wang J."/>
            <person name="Ling H.Q."/>
            <person name="Wan P."/>
        </authorList>
    </citation>
    <scope>NUCLEOTIDE SEQUENCE</scope>
    <source>
        <strain evidence="2">cv. Jingnong 6</strain>
    </source>
</reference>
<dbReference type="AlphaFoldDB" id="A0A0L9VBV7"/>
<accession>A0A0L9VBV7</accession>